<evidence type="ECO:0000313" key="10">
    <source>
        <dbReference type="Proteomes" id="UP000054408"/>
    </source>
</evidence>
<sequence length="366" mass="39405">MSKTNAVLVTGGAGFIGSHMVLRLLQEGYTVYTLDNMYNADRRVFDRILKLAPESSKRLHVHTVDMRDPSGLACVFAAAEAIGDDIAAVIHFAGHKAVGESMANPMLYYTNNMVGSVNLIEAMVDAGVSKIVFSSSCTVYGQQDELPITEACSLGPQSPYGRTKYMVEEMLRDVAAAHDEWRVTSLRYFNPCGAHESGELGEDPQGAPMNLVPIVSQVALGTRDKVMVFGSDYNTHDGTAVRDYIHISDLIDGHLAALRELDSRPADEPRAKAFNLGTGTPVSVLDVINAMKAATGKEIAYELADRRPGDVEAAYADPAAAATGLGWRAEKTIADMCADSWRWWTSNPAGYATVKDEAAAPTPVDA</sequence>
<reference evidence="9 10" key="1">
    <citation type="submission" date="2010-05" db="EMBL/GenBank/DDBJ databases">
        <title>The Genome Sequence of Thecamonas trahens ATCC 50062.</title>
        <authorList>
            <consortium name="The Broad Institute Genome Sequencing Platform"/>
            <person name="Russ C."/>
            <person name="Cuomo C."/>
            <person name="Shea T."/>
            <person name="Young S.K."/>
            <person name="Zeng Q."/>
            <person name="Koehrsen M."/>
            <person name="Haas B."/>
            <person name="Borodovsky M."/>
            <person name="Guigo R."/>
            <person name="Alvarado L."/>
            <person name="Berlin A."/>
            <person name="Bochicchio J."/>
            <person name="Borenstein D."/>
            <person name="Chapman S."/>
            <person name="Chen Z."/>
            <person name="Freedman E."/>
            <person name="Gellesch M."/>
            <person name="Goldberg J."/>
            <person name="Griggs A."/>
            <person name="Gujja S."/>
            <person name="Heilman E."/>
            <person name="Heiman D."/>
            <person name="Hepburn T."/>
            <person name="Howarth C."/>
            <person name="Jen D."/>
            <person name="Larson L."/>
            <person name="Mehta T."/>
            <person name="Park D."/>
            <person name="Pearson M."/>
            <person name="Roberts A."/>
            <person name="Saif S."/>
            <person name="Shenoy N."/>
            <person name="Sisk P."/>
            <person name="Stolte C."/>
            <person name="Sykes S."/>
            <person name="Thomson T."/>
            <person name="Walk T."/>
            <person name="White J."/>
            <person name="Yandava C."/>
            <person name="Burger G."/>
            <person name="Gray M.W."/>
            <person name="Holland P.W.H."/>
            <person name="King N."/>
            <person name="Lang F.B.F."/>
            <person name="Roger A.J."/>
            <person name="Ruiz-Trillo I."/>
            <person name="Lander E."/>
            <person name="Nusbaum C."/>
        </authorList>
    </citation>
    <scope>NUCLEOTIDE SEQUENCE [LARGE SCALE GENOMIC DNA]</scope>
    <source>
        <strain evidence="9 10">ATCC 50062</strain>
    </source>
</reference>
<proteinExistence type="inferred from homology"/>
<evidence type="ECO:0000256" key="2">
    <source>
        <dbReference type="ARBA" id="ARBA00001911"/>
    </source>
</evidence>
<gene>
    <name evidence="9" type="ORF">AMSG_04925</name>
</gene>
<evidence type="ECO:0000256" key="1">
    <source>
        <dbReference type="ARBA" id="ARBA00000083"/>
    </source>
</evidence>
<comment type="similarity">
    <text evidence="7">Belongs to the NAD(P)-dependent epimerase/dehydratase family.</text>
</comment>
<comment type="subunit">
    <text evidence="7">Homodimer.</text>
</comment>
<dbReference type="PRINTS" id="PR01713">
    <property type="entry name" value="NUCEPIMERASE"/>
</dbReference>
<dbReference type="STRING" id="461836.A0A0L0D7W6"/>
<dbReference type="EMBL" id="GL349451">
    <property type="protein sequence ID" value="KNC48477.1"/>
    <property type="molecule type" value="Genomic_DNA"/>
</dbReference>
<comment type="catalytic activity">
    <reaction evidence="1 7">
        <text>UDP-alpha-D-glucose = UDP-alpha-D-galactose</text>
        <dbReference type="Rhea" id="RHEA:22168"/>
        <dbReference type="ChEBI" id="CHEBI:58885"/>
        <dbReference type="ChEBI" id="CHEBI:66914"/>
        <dbReference type="EC" id="5.1.3.2"/>
    </reaction>
</comment>
<evidence type="ECO:0000256" key="6">
    <source>
        <dbReference type="ARBA" id="ARBA00023235"/>
    </source>
</evidence>
<protein>
    <recommendedName>
        <fullName evidence="4 7">UDP-glucose 4-epimerase</fullName>
        <ecNumber evidence="4 7">5.1.3.2</ecNumber>
    </recommendedName>
</protein>
<dbReference type="InterPro" id="IPR005886">
    <property type="entry name" value="UDP_G4E"/>
</dbReference>
<dbReference type="Gene3D" id="3.90.25.10">
    <property type="entry name" value="UDP-galactose 4-epimerase, domain 1"/>
    <property type="match status" value="1"/>
</dbReference>
<dbReference type="CDD" id="cd05247">
    <property type="entry name" value="UDP_G4E_1_SDR_e"/>
    <property type="match status" value="1"/>
</dbReference>
<dbReference type="eggNOG" id="KOG1371">
    <property type="taxonomic scope" value="Eukaryota"/>
</dbReference>
<keyword evidence="10" id="KW-1185">Reference proteome</keyword>
<keyword evidence="6 7" id="KW-0413">Isomerase</keyword>
<dbReference type="OrthoDB" id="9402762at2759"/>
<organism evidence="9 10">
    <name type="scientific">Thecamonas trahens ATCC 50062</name>
    <dbReference type="NCBI Taxonomy" id="461836"/>
    <lineage>
        <taxon>Eukaryota</taxon>
        <taxon>Apusozoa</taxon>
        <taxon>Apusomonadida</taxon>
        <taxon>Apusomonadidae</taxon>
        <taxon>Thecamonas</taxon>
    </lineage>
</organism>
<dbReference type="InterPro" id="IPR036291">
    <property type="entry name" value="NAD(P)-bd_dom_sf"/>
</dbReference>
<dbReference type="NCBIfam" id="TIGR01179">
    <property type="entry name" value="galE"/>
    <property type="match status" value="1"/>
</dbReference>
<evidence type="ECO:0000313" key="9">
    <source>
        <dbReference type="EMBL" id="KNC48477.1"/>
    </source>
</evidence>
<evidence type="ECO:0000256" key="3">
    <source>
        <dbReference type="ARBA" id="ARBA00004947"/>
    </source>
</evidence>
<keyword evidence="5 7" id="KW-0520">NAD</keyword>
<name>A0A0L0D7W6_THETB</name>
<dbReference type="GO" id="GO:0003978">
    <property type="term" value="F:UDP-glucose 4-epimerase activity"/>
    <property type="evidence" value="ECO:0007669"/>
    <property type="project" value="UniProtKB-UniRule"/>
</dbReference>
<comment type="pathway">
    <text evidence="3 7">Carbohydrate metabolism; galactose metabolism.</text>
</comment>
<keyword evidence="7" id="KW-0119">Carbohydrate metabolism</keyword>
<dbReference type="GO" id="GO:0006012">
    <property type="term" value="P:galactose metabolic process"/>
    <property type="evidence" value="ECO:0007669"/>
    <property type="project" value="UniProtKB-UniPathway"/>
</dbReference>
<evidence type="ECO:0000259" key="8">
    <source>
        <dbReference type="Pfam" id="PF16363"/>
    </source>
</evidence>
<dbReference type="InterPro" id="IPR016040">
    <property type="entry name" value="NAD(P)-bd_dom"/>
</dbReference>
<dbReference type="PANTHER" id="PTHR43725">
    <property type="entry name" value="UDP-GLUCOSE 4-EPIMERASE"/>
    <property type="match status" value="1"/>
</dbReference>
<dbReference type="RefSeq" id="XP_013758589.1">
    <property type="nucleotide sequence ID" value="XM_013903135.1"/>
</dbReference>
<dbReference type="AlphaFoldDB" id="A0A0L0D7W6"/>
<dbReference type="UniPathway" id="UPA00214"/>
<accession>A0A0L0D7W6</accession>
<dbReference type="GeneID" id="25564439"/>
<evidence type="ECO:0000256" key="4">
    <source>
        <dbReference type="ARBA" id="ARBA00013189"/>
    </source>
</evidence>
<dbReference type="Proteomes" id="UP000054408">
    <property type="component" value="Unassembled WGS sequence"/>
</dbReference>
<dbReference type="EC" id="5.1.3.2" evidence="4 7"/>
<dbReference type="PANTHER" id="PTHR43725:SF47">
    <property type="entry name" value="UDP-GLUCOSE 4-EPIMERASE"/>
    <property type="match status" value="1"/>
</dbReference>
<dbReference type="Pfam" id="PF16363">
    <property type="entry name" value="GDP_Man_Dehyd"/>
    <property type="match status" value="1"/>
</dbReference>
<feature type="domain" description="NAD(P)-binding" evidence="8">
    <location>
        <begin position="8"/>
        <end position="339"/>
    </location>
</feature>
<dbReference type="GO" id="GO:0005829">
    <property type="term" value="C:cytosol"/>
    <property type="evidence" value="ECO:0007669"/>
    <property type="project" value="TreeGrafter"/>
</dbReference>
<comment type="cofactor">
    <cofactor evidence="2 7">
        <name>NAD(+)</name>
        <dbReference type="ChEBI" id="CHEBI:57540"/>
    </cofactor>
</comment>
<dbReference type="Gene3D" id="3.40.50.720">
    <property type="entry name" value="NAD(P)-binding Rossmann-like Domain"/>
    <property type="match status" value="1"/>
</dbReference>
<dbReference type="OMA" id="CVILRYF"/>
<evidence type="ECO:0000256" key="5">
    <source>
        <dbReference type="ARBA" id="ARBA00023027"/>
    </source>
</evidence>
<evidence type="ECO:0000256" key="7">
    <source>
        <dbReference type="RuleBase" id="RU366046"/>
    </source>
</evidence>
<dbReference type="SUPFAM" id="SSF51735">
    <property type="entry name" value="NAD(P)-binding Rossmann-fold domains"/>
    <property type="match status" value="1"/>
</dbReference>